<dbReference type="GO" id="GO:0016853">
    <property type="term" value="F:isomerase activity"/>
    <property type="evidence" value="ECO:0007669"/>
    <property type="project" value="UniProtKB-KW"/>
</dbReference>
<dbReference type="Proteomes" id="UP000004030">
    <property type="component" value="Unassembled WGS sequence"/>
</dbReference>
<dbReference type="PATRIC" id="fig|1088721.3.peg.3334"/>
<dbReference type="Gene3D" id="1.10.12.10">
    <property type="entry name" value="Lyase 2-enoyl-coa Hydratase, Chain A, domain 2"/>
    <property type="match status" value="1"/>
</dbReference>
<keyword evidence="4" id="KW-0413">Isomerase</keyword>
<gene>
    <name evidence="4" type="ORF">NSU_3378</name>
</gene>
<evidence type="ECO:0000256" key="3">
    <source>
        <dbReference type="RuleBase" id="RU003707"/>
    </source>
</evidence>
<proteinExistence type="inferred from homology"/>
<dbReference type="PROSITE" id="PS00166">
    <property type="entry name" value="ENOYL_COA_HYDRATASE"/>
    <property type="match status" value="1"/>
</dbReference>
<comment type="similarity">
    <text evidence="1 3">Belongs to the enoyl-CoA hydratase/isomerase family.</text>
</comment>
<evidence type="ECO:0000313" key="5">
    <source>
        <dbReference type="Proteomes" id="UP000004030"/>
    </source>
</evidence>
<dbReference type="EMBL" id="AGFM01000054">
    <property type="protein sequence ID" value="EHJ59796.1"/>
    <property type="molecule type" value="Genomic_DNA"/>
</dbReference>
<evidence type="ECO:0000313" key="4">
    <source>
        <dbReference type="EMBL" id="EHJ59796.1"/>
    </source>
</evidence>
<dbReference type="PANTHER" id="PTHR11941">
    <property type="entry name" value="ENOYL-COA HYDRATASE-RELATED"/>
    <property type="match status" value="1"/>
</dbReference>
<organism evidence="4 5">
    <name type="scientific">Novosphingobium pentaromativorans US6-1</name>
    <dbReference type="NCBI Taxonomy" id="1088721"/>
    <lineage>
        <taxon>Bacteria</taxon>
        <taxon>Pseudomonadati</taxon>
        <taxon>Pseudomonadota</taxon>
        <taxon>Alphaproteobacteria</taxon>
        <taxon>Sphingomonadales</taxon>
        <taxon>Sphingomonadaceae</taxon>
        <taxon>Novosphingobium</taxon>
    </lineage>
</organism>
<protein>
    <submittedName>
        <fullName evidence="4">Enoyl-CoA hydratase/isomerase</fullName>
    </submittedName>
</protein>
<dbReference type="GO" id="GO:0016829">
    <property type="term" value="F:lyase activity"/>
    <property type="evidence" value="ECO:0007669"/>
    <property type="project" value="UniProtKB-KW"/>
</dbReference>
<evidence type="ECO:0000256" key="1">
    <source>
        <dbReference type="ARBA" id="ARBA00005254"/>
    </source>
</evidence>
<dbReference type="SUPFAM" id="SSF52096">
    <property type="entry name" value="ClpP/crotonase"/>
    <property type="match status" value="1"/>
</dbReference>
<dbReference type="Gene3D" id="3.90.226.10">
    <property type="entry name" value="2-enoyl-CoA Hydratase, Chain A, domain 1"/>
    <property type="match status" value="1"/>
</dbReference>
<dbReference type="KEGG" id="npn:JI59_22085"/>
<dbReference type="eggNOG" id="COG1024">
    <property type="taxonomic scope" value="Bacteria"/>
</dbReference>
<dbReference type="InterPro" id="IPR029045">
    <property type="entry name" value="ClpP/crotonase-like_dom_sf"/>
</dbReference>
<dbReference type="GO" id="GO:0006635">
    <property type="term" value="P:fatty acid beta-oxidation"/>
    <property type="evidence" value="ECO:0007669"/>
    <property type="project" value="TreeGrafter"/>
</dbReference>
<keyword evidence="2" id="KW-0456">Lyase</keyword>
<name>G6EGA7_9SPHN</name>
<keyword evidence="5" id="KW-1185">Reference proteome</keyword>
<accession>G6EGA7</accession>
<dbReference type="OrthoDB" id="7225138at2"/>
<sequence length="266" mass="28582">MALDHTIADGVATISFNRPEALNALDIATQSALRDLLVELRDNDEVRVIVLTGVGDRAFCVGSDLKNTPASDALYARAWTAADRQATELGAYVRLLNFDTLRIWKPMIAAINGYCMGGGLEIAMQCDLRVAAQSASFALPEVKVGSVAGICGPLLLRLVPQAHAMKMLLTGGRIDAVEAARIGLVSDVWADADLAGKAHELALQIAGNAPLSVTATKRLARKTEVVDRAAVFDQTEEVFGMLKHSEDRIEGRKAFAEKRPAKFKGR</sequence>
<dbReference type="InterPro" id="IPR018376">
    <property type="entry name" value="Enoyl-CoA_hyd/isom_CS"/>
</dbReference>
<dbReference type="InterPro" id="IPR014748">
    <property type="entry name" value="Enoyl-CoA_hydra_C"/>
</dbReference>
<evidence type="ECO:0000256" key="2">
    <source>
        <dbReference type="ARBA" id="ARBA00023239"/>
    </source>
</evidence>
<dbReference type="Pfam" id="PF00378">
    <property type="entry name" value="ECH_1"/>
    <property type="match status" value="1"/>
</dbReference>
<reference evidence="4 5" key="1">
    <citation type="journal article" date="2012" name="J. Bacteriol.">
        <title>Genome sequence of benzo(a)pyrene-degrading bacterium Novosphingobium pentaromativorans US6-1.</title>
        <authorList>
            <person name="Luo Y.R."/>
            <person name="Kang S.G."/>
            <person name="Kim S.J."/>
            <person name="Kim M.R."/>
            <person name="Li N."/>
            <person name="Lee J.H."/>
            <person name="Kwon K.K."/>
        </authorList>
    </citation>
    <scope>NUCLEOTIDE SEQUENCE [LARGE SCALE GENOMIC DNA]</scope>
    <source>
        <strain evidence="4 5">US6-1</strain>
    </source>
</reference>
<dbReference type="AlphaFoldDB" id="G6EGA7"/>
<dbReference type="InterPro" id="IPR001753">
    <property type="entry name" value="Enoyl-CoA_hydra/iso"/>
</dbReference>
<dbReference type="CDD" id="cd06558">
    <property type="entry name" value="crotonase-like"/>
    <property type="match status" value="1"/>
</dbReference>
<comment type="caution">
    <text evidence="4">The sequence shown here is derived from an EMBL/GenBank/DDBJ whole genome shotgun (WGS) entry which is preliminary data.</text>
</comment>
<dbReference type="RefSeq" id="WP_007014286.1">
    <property type="nucleotide sequence ID" value="NZ_AGFM01000054.1"/>
</dbReference>
<dbReference type="PANTHER" id="PTHR11941:SF54">
    <property type="entry name" value="ENOYL-COA HYDRATASE, MITOCHONDRIAL"/>
    <property type="match status" value="1"/>
</dbReference>